<evidence type="ECO:0000313" key="3">
    <source>
        <dbReference type="Proteomes" id="UP000016567"/>
    </source>
</evidence>
<evidence type="ECO:0000313" key="2">
    <source>
        <dbReference type="EMBL" id="GAD74268.1"/>
    </source>
</evidence>
<protein>
    <recommendedName>
        <fullName evidence="1">ASCH domain-containing protein</fullName>
    </recommendedName>
</protein>
<dbReference type="eggNOG" id="ENOG5031Q41">
    <property type="taxonomic scope" value="Bacteria"/>
</dbReference>
<feature type="domain" description="ASCH" evidence="1">
    <location>
        <begin position="6"/>
        <end position="129"/>
    </location>
</feature>
<dbReference type="EMBL" id="BATL01000008">
    <property type="protein sequence ID" value="GAD74268.1"/>
    <property type="molecule type" value="Genomic_DNA"/>
</dbReference>
<keyword evidence="3" id="KW-1185">Reference proteome</keyword>
<sequence>MKCYPLEIYQAPLNAILTGLKKVEIRTNNSYESIAYDQLKKGDRIAFQVISGPPFVGLDVIKPDALTVEVTEVRHYPDPKALLEGEGMEVLSNLCETLEEGVELLYSFHEYKEMIPKHGIFAIAIKPLNNDSITA</sequence>
<accession>U3C748</accession>
<dbReference type="AlphaFoldDB" id="U3C748"/>
<proteinExistence type="predicted"/>
<organism evidence="2 3">
    <name type="scientific">Vibrio azureus NBRC 104587</name>
    <dbReference type="NCBI Taxonomy" id="1219077"/>
    <lineage>
        <taxon>Bacteria</taxon>
        <taxon>Pseudomonadati</taxon>
        <taxon>Pseudomonadota</taxon>
        <taxon>Gammaproteobacteria</taxon>
        <taxon>Vibrionales</taxon>
        <taxon>Vibrionaceae</taxon>
        <taxon>Vibrio</taxon>
    </lineage>
</organism>
<dbReference type="InterPro" id="IPR015947">
    <property type="entry name" value="PUA-like_sf"/>
</dbReference>
<dbReference type="Proteomes" id="UP000016567">
    <property type="component" value="Unassembled WGS sequence"/>
</dbReference>
<dbReference type="RefSeq" id="WP_021708048.1">
    <property type="nucleotide sequence ID" value="NZ_BAOB01000133.1"/>
</dbReference>
<dbReference type="SMART" id="SM01022">
    <property type="entry name" value="ASCH"/>
    <property type="match status" value="1"/>
</dbReference>
<name>U3C748_9VIBR</name>
<reference evidence="2 3" key="1">
    <citation type="submission" date="2013-09" db="EMBL/GenBank/DDBJ databases">
        <title>Whole genome shotgun sequence of Vibrio azureus NBRC 104587.</title>
        <authorList>
            <person name="Isaki S."/>
            <person name="Hosoyama A."/>
            <person name="Numata M."/>
            <person name="Hashimoto M."/>
            <person name="Hosoyama Y."/>
            <person name="Tsuchikane K."/>
            <person name="Noguchi M."/>
            <person name="Hirakata S."/>
            <person name="Ichikawa N."/>
            <person name="Ohji S."/>
            <person name="Yamazoe A."/>
            <person name="Fujita N."/>
        </authorList>
    </citation>
    <scope>NUCLEOTIDE SEQUENCE [LARGE SCALE GENOMIC DNA]</scope>
    <source>
        <strain evidence="2 3">NBRC 104587</strain>
    </source>
</reference>
<gene>
    <name evidence="2" type="ORF">VAZ01S_008_00100</name>
</gene>
<comment type="caution">
    <text evidence="2">The sequence shown here is derived from an EMBL/GenBank/DDBJ whole genome shotgun (WGS) entry which is preliminary data.</text>
</comment>
<dbReference type="Gene3D" id="2.30.130.30">
    <property type="entry name" value="Hypothetical protein"/>
    <property type="match status" value="1"/>
</dbReference>
<evidence type="ECO:0000259" key="1">
    <source>
        <dbReference type="SMART" id="SM01022"/>
    </source>
</evidence>
<dbReference type="InterPro" id="IPR007374">
    <property type="entry name" value="ASCH_domain"/>
</dbReference>
<dbReference type="OrthoDB" id="5891222at2"/>
<dbReference type="STRING" id="1219077.VAZ01S_008_00100"/>
<dbReference type="SUPFAM" id="SSF88697">
    <property type="entry name" value="PUA domain-like"/>
    <property type="match status" value="1"/>
</dbReference>